<gene>
    <name evidence="3" type="ORF">SAMN04515672_0902</name>
</gene>
<dbReference type="AlphaFoldDB" id="A0A1G8UID9"/>
<feature type="region of interest" description="Disordered" evidence="1">
    <location>
        <begin position="97"/>
        <end position="118"/>
    </location>
</feature>
<keyword evidence="2" id="KW-1133">Transmembrane helix</keyword>
<keyword evidence="2" id="KW-0812">Transmembrane</keyword>
<evidence type="ECO:0000256" key="2">
    <source>
        <dbReference type="SAM" id="Phobius"/>
    </source>
</evidence>
<reference evidence="4" key="1">
    <citation type="submission" date="2016-10" db="EMBL/GenBank/DDBJ databases">
        <authorList>
            <person name="Varghese N."/>
            <person name="Submissions S."/>
        </authorList>
    </citation>
    <scope>NUCLEOTIDE SEQUENCE [LARGE SCALE GENOMIC DNA]</scope>
    <source>
        <strain evidence="4">B4,CECT 8067,JCM 17497</strain>
    </source>
</reference>
<dbReference type="EMBL" id="FNFE01000001">
    <property type="protein sequence ID" value="SDJ53562.1"/>
    <property type="molecule type" value="Genomic_DNA"/>
</dbReference>
<keyword evidence="4" id="KW-1185">Reference proteome</keyword>
<protein>
    <submittedName>
        <fullName evidence="3">Uncharacterized protein</fullName>
    </submittedName>
</protein>
<evidence type="ECO:0000256" key="1">
    <source>
        <dbReference type="SAM" id="MobiDB-lite"/>
    </source>
</evidence>
<organism evidence="3 4">
    <name type="scientific">Natronorubrum texcoconense</name>
    <dbReference type="NCBI Taxonomy" id="1095776"/>
    <lineage>
        <taxon>Archaea</taxon>
        <taxon>Methanobacteriati</taxon>
        <taxon>Methanobacteriota</taxon>
        <taxon>Stenosarchaea group</taxon>
        <taxon>Halobacteria</taxon>
        <taxon>Halobacteriales</taxon>
        <taxon>Natrialbaceae</taxon>
        <taxon>Natronorubrum</taxon>
    </lineage>
</organism>
<dbReference type="STRING" id="1095776.SAMN04515672_0902"/>
<feature type="transmembrane region" description="Helical" evidence="2">
    <location>
        <begin position="23"/>
        <end position="41"/>
    </location>
</feature>
<accession>A0A1G8UID9</accession>
<name>A0A1G8UID9_9EURY</name>
<dbReference type="Proteomes" id="UP000198882">
    <property type="component" value="Unassembled WGS sequence"/>
</dbReference>
<feature type="compositionally biased region" description="Basic and acidic residues" evidence="1">
    <location>
        <begin position="101"/>
        <end position="118"/>
    </location>
</feature>
<proteinExistence type="predicted"/>
<feature type="transmembrane region" description="Helical" evidence="2">
    <location>
        <begin position="47"/>
        <end position="68"/>
    </location>
</feature>
<evidence type="ECO:0000313" key="3">
    <source>
        <dbReference type="EMBL" id="SDJ53562.1"/>
    </source>
</evidence>
<dbReference type="RefSeq" id="WP_245724139.1">
    <property type="nucleotide sequence ID" value="NZ_FNFE01000001.1"/>
</dbReference>
<evidence type="ECO:0000313" key="4">
    <source>
        <dbReference type="Proteomes" id="UP000198882"/>
    </source>
</evidence>
<keyword evidence="2" id="KW-0472">Membrane</keyword>
<sequence length="118" mass="12861">MIAGSLYLGSLVYALGRGIRGRWTAWKGFVVGTAAGIYVYMAFESHFLGGLGVSSVVFGLFVGLMLLTEPEESARESRPTTAREAFVSSRLARALTRVRQRAAERDGTGSRRDSRREG</sequence>